<dbReference type="PROSITE" id="PS00755">
    <property type="entry name" value="SECY_1"/>
    <property type="match status" value="1"/>
</dbReference>
<keyword evidence="4 10" id="KW-0812">Transmembrane</keyword>
<accession>A0A0G1JKV9</accession>
<dbReference type="PIRSF" id="PIRSF004557">
    <property type="entry name" value="SecY"/>
    <property type="match status" value="1"/>
</dbReference>
<dbReference type="SUPFAM" id="SSF103491">
    <property type="entry name" value="Preprotein translocase SecY subunit"/>
    <property type="match status" value="1"/>
</dbReference>
<dbReference type="GO" id="GO:0005886">
    <property type="term" value="C:plasma membrane"/>
    <property type="evidence" value="ECO:0007669"/>
    <property type="project" value="UniProtKB-SubCell"/>
</dbReference>
<dbReference type="GO" id="GO:0006605">
    <property type="term" value="P:protein targeting"/>
    <property type="evidence" value="ECO:0007669"/>
    <property type="project" value="UniProtKB-UniRule"/>
</dbReference>
<feature type="transmembrane region" description="Helical" evidence="10">
    <location>
        <begin position="203"/>
        <end position="223"/>
    </location>
</feature>
<feature type="transmembrane region" description="Helical" evidence="10">
    <location>
        <begin position="174"/>
        <end position="191"/>
    </location>
</feature>
<evidence type="ECO:0000256" key="6">
    <source>
        <dbReference type="ARBA" id="ARBA00022989"/>
    </source>
</evidence>
<evidence type="ECO:0000256" key="10">
    <source>
        <dbReference type="HAMAP-Rule" id="MF_01465"/>
    </source>
</evidence>
<evidence type="ECO:0000256" key="2">
    <source>
        <dbReference type="ARBA" id="ARBA00005751"/>
    </source>
</evidence>
<dbReference type="GO" id="GO:0065002">
    <property type="term" value="P:intracellular protein transmembrane transport"/>
    <property type="evidence" value="ECO:0007669"/>
    <property type="project" value="UniProtKB-UniRule"/>
</dbReference>
<organism evidence="12 13">
    <name type="scientific">Candidatus Uhrbacteria bacterium GW2011_GWF2_44_350</name>
    <dbReference type="NCBI Taxonomy" id="1619000"/>
    <lineage>
        <taxon>Bacteria</taxon>
        <taxon>Candidatus Uhriibacteriota</taxon>
    </lineage>
</organism>
<reference evidence="12 13" key="1">
    <citation type="journal article" date="2015" name="Nature">
        <title>rRNA introns, odd ribosomes, and small enigmatic genomes across a large radiation of phyla.</title>
        <authorList>
            <person name="Brown C.T."/>
            <person name="Hug L.A."/>
            <person name="Thomas B.C."/>
            <person name="Sharon I."/>
            <person name="Castelle C.J."/>
            <person name="Singh A."/>
            <person name="Wilkins M.J."/>
            <person name="Williams K.H."/>
            <person name="Banfield J.F."/>
        </authorList>
    </citation>
    <scope>NUCLEOTIDE SEQUENCE [LARGE SCALE GENOMIC DNA]</scope>
</reference>
<comment type="similarity">
    <text evidence="2 10 11">Belongs to the SecY/SEC61-alpha family.</text>
</comment>
<gene>
    <name evidence="10" type="primary">secY</name>
    <name evidence="12" type="ORF">UW63_C0003G0032</name>
</gene>
<dbReference type="HAMAP" id="MF_01465">
    <property type="entry name" value="SecY"/>
    <property type="match status" value="1"/>
</dbReference>
<evidence type="ECO:0000256" key="3">
    <source>
        <dbReference type="ARBA" id="ARBA00022448"/>
    </source>
</evidence>
<keyword evidence="5 10" id="KW-0653">Protein transport</keyword>
<feature type="transmembrane region" description="Helical" evidence="10">
    <location>
        <begin position="382"/>
        <end position="403"/>
    </location>
</feature>
<name>A0A0G1JKV9_9BACT</name>
<dbReference type="FunFam" id="1.10.3370.10:FF:000001">
    <property type="entry name" value="Preprotein translocase subunit SecY"/>
    <property type="match status" value="1"/>
</dbReference>
<evidence type="ECO:0000313" key="13">
    <source>
        <dbReference type="Proteomes" id="UP000034154"/>
    </source>
</evidence>
<keyword evidence="7 10" id="KW-0811">Translocation</keyword>
<dbReference type="Proteomes" id="UP000034154">
    <property type="component" value="Unassembled WGS sequence"/>
</dbReference>
<evidence type="ECO:0000256" key="4">
    <source>
        <dbReference type="ARBA" id="ARBA00022692"/>
    </source>
</evidence>
<comment type="subunit">
    <text evidence="10">Component of the Sec protein translocase complex. Heterotrimer consisting of SecY, SecE and SecG subunits. The heterotrimers can form oligomers, although 1 heterotrimer is thought to be able to translocate proteins. Interacts with the ribosome. Interacts with SecDF, and other proteins may be involved. Interacts with SecA.</text>
</comment>
<dbReference type="Gene3D" id="1.10.3370.10">
    <property type="entry name" value="SecY subunit domain"/>
    <property type="match status" value="1"/>
</dbReference>
<dbReference type="InterPro" id="IPR023201">
    <property type="entry name" value="SecY_dom_sf"/>
</dbReference>
<dbReference type="EMBL" id="LCJB01000003">
    <property type="protein sequence ID" value="KKT72015.1"/>
    <property type="molecule type" value="Genomic_DNA"/>
</dbReference>
<evidence type="ECO:0000256" key="11">
    <source>
        <dbReference type="RuleBase" id="RU004349"/>
    </source>
</evidence>
<dbReference type="PATRIC" id="fig|1619000.3.peg.83"/>
<feature type="transmembrane region" description="Helical" evidence="10">
    <location>
        <begin position="244"/>
        <end position="269"/>
    </location>
</feature>
<sequence length="417" mass="46054">MTLQRIFRTPEVRNSVLFVLALLVVFRIAAHIPVPGMDAGALTSFFQNSQFFGLLNIFSGGTLENFSIVALGVAPYITSSIIFQLLAMIVPKLEEMQKEEQGRQKINSWTRWLTVPLAAFQAYSMILLLRQQAPTVFIDINILTIVLAILSMTAGTVFIMWIGELISEKHIGNGVSIMIFAGIAAGLPQFLQRSLAVYDRSQLITLILFVLVAIVTIVGVVIMQEAQRNIPVQYARGGHRGGGAATYLPLKINMAGVIPIIFAISIVLFPRVFAQFFTDAKSEWLRQAAVFTMGLFENQLFYGVVYFLLVFFFTYFYAAVIFHPDRVAENLQNQGGFVPGIRPGKPTADYLGFVSTRILFAGALFLSLIAVLPLILQQVTGNASLVIGGTSLLIVVSVVIETVKQIEAQLTMREYEL</sequence>
<evidence type="ECO:0000256" key="1">
    <source>
        <dbReference type="ARBA" id="ARBA00004141"/>
    </source>
</evidence>
<comment type="caution">
    <text evidence="12">The sequence shown here is derived from an EMBL/GenBank/DDBJ whole genome shotgun (WGS) entry which is preliminary data.</text>
</comment>
<dbReference type="PRINTS" id="PR00303">
    <property type="entry name" value="SECYTRNLCASE"/>
</dbReference>
<comment type="caution">
    <text evidence="10">Lacks conserved residue(s) required for the propagation of feature annotation.</text>
</comment>
<dbReference type="InterPro" id="IPR026593">
    <property type="entry name" value="SecY"/>
</dbReference>
<dbReference type="InterPro" id="IPR002208">
    <property type="entry name" value="SecY/SEC61-alpha"/>
</dbReference>
<dbReference type="GO" id="GO:0043952">
    <property type="term" value="P:protein transport by the Sec complex"/>
    <property type="evidence" value="ECO:0007669"/>
    <property type="project" value="UniProtKB-UniRule"/>
</dbReference>
<proteinExistence type="inferred from homology"/>
<protein>
    <recommendedName>
        <fullName evidence="9 10">Protein translocase subunit SecY</fullName>
    </recommendedName>
</protein>
<dbReference type="Pfam" id="PF00344">
    <property type="entry name" value="SecY"/>
    <property type="match status" value="1"/>
</dbReference>
<keyword evidence="10" id="KW-1003">Cell membrane</keyword>
<keyword evidence="3 10" id="KW-0813">Transport</keyword>
<comment type="function">
    <text evidence="10">The central subunit of the protein translocation channel SecYEG. Consists of two halves formed by TMs 1-5 and 6-10. These two domains form a lateral gate at the front which open onto the bilayer between TMs 2 and 7, and are clamped together by SecE at the back. The channel is closed by both a pore ring composed of hydrophobic SecY resides and a short helix (helix 2A) on the extracellular side of the membrane which forms a plug. The plug probably moves laterally to allow the channel to open. The ring and the pore may move independently.</text>
</comment>
<feature type="transmembrane region" description="Helical" evidence="10">
    <location>
        <begin position="300"/>
        <end position="322"/>
    </location>
</feature>
<evidence type="ECO:0000256" key="5">
    <source>
        <dbReference type="ARBA" id="ARBA00022927"/>
    </source>
</evidence>
<dbReference type="PANTHER" id="PTHR10906">
    <property type="entry name" value="SECY/SEC61-ALPHA FAMILY MEMBER"/>
    <property type="match status" value="1"/>
</dbReference>
<comment type="subcellular location">
    <subcellularLocation>
        <location evidence="10">Cell membrane</location>
        <topology evidence="10">Multi-pass membrane protein</topology>
    </subcellularLocation>
    <subcellularLocation>
        <location evidence="1">Membrane</location>
        <topology evidence="1">Multi-pass membrane protein</topology>
    </subcellularLocation>
</comment>
<evidence type="ECO:0000313" key="12">
    <source>
        <dbReference type="EMBL" id="KKT72015.1"/>
    </source>
</evidence>
<dbReference type="NCBIfam" id="TIGR00967">
    <property type="entry name" value="3a0501s007"/>
    <property type="match status" value="1"/>
</dbReference>
<evidence type="ECO:0000256" key="7">
    <source>
        <dbReference type="ARBA" id="ARBA00023010"/>
    </source>
</evidence>
<feature type="transmembrane region" description="Helical" evidence="10">
    <location>
        <begin position="66"/>
        <end position="89"/>
    </location>
</feature>
<evidence type="ECO:0000256" key="9">
    <source>
        <dbReference type="ARBA" id="ARBA00039733"/>
    </source>
</evidence>
<dbReference type="InterPro" id="IPR030659">
    <property type="entry name" value="SecY_CS"/>
</dbReference>
<keyword evidence="8 10" id="KW-0472">Membrane</keyword>
<evidence type="ECO:0000256" key="8">
    <source>
        <dbReference type="ARBA" id="ARBA00023136"/>
    </source>
</evidence>
<keyword evidence="6 10" id="KW-1133">Transmembrane helix</keyword>
<feature type="transmembrane region" description="Helical" evidence="10">
    <location>
        <begin position="140"/>
        <end position="162"/>
    </location>
</feature>
<feature type="transmembrane region" description="Helical" evidence="10">
    <location>
        <begin position="358"/>
        <end position="376"/>
    </location>
</feature>
<feature type="transmembrane region" description="Helical" evidence="10">
    <location>
        <begin position="109"/>
        <end position="128"/>
    </location>
</feature>
<dbReference type="AlphaFoldDB" id="A0A0G1JKV9"/>